<feature type="compositionally biased region" description="Polar residues" evidence="1">
    <location>
        <begin position="126"/>
        <end position="139"/>
    </location>
</feature>
<sequence length="150" mass="16953">MVSHPLSRTKSGKTKENQDLRLICCVKLKTSVAGGWIGGWKRTTGRMRLGEWRMRDWATSTNLVLMYPKAGRSRVDQTKHWSMSGCCATLSVHLCMDRDAICLETGSPLLRGHRFVAMATDSVSWPTESRQTRGQNVETGSVVRRRQSRK</sequence>
<reference evidence="2" key="1">
    <citation type="submission" date="2018-11" db="EMBL/GenBank/DDBJ databases">
        <authorList>
            <consortium name="Pathogen Informatics"/>
        </authorList>
    </citation>
    <scope>NUCLEOTIDE SEQUENCE</scope>
</reference>
<proteinExistence type="predicted"/>
<dbReference type="EMBL" id="CAAALY010273806">
    <property type="protein sequence ID" value="VEL42325.1"/>
    <property type="molecule type" value="Genomic_DNA"/>
</dbReference>
<feature type="region of interest" description="Disordered" evidence="1">
    <location>
        <begin position="126"/>
        <end position="150"/>
    </location>
</feature>
<organism evidence="2 3">
    <name type="scientific">Protopolystoma xenopodis</name>
    <dbReference type="NCBI Taxonomy" id="117903"/>
    <lineage>
        <taxon>Eukaryota</taxon>
        <taxon>Metazoa</taxon>
        <taxon>Spiralia</taxon>
        <taxon>Lophotrochozoa</taxon>
        <taxon>Platyhelminthes</taxon>
        <taxon>Monogenea</taxon>
        <taxon>Polyopisthocotylea</taxon>
        <taxon>Polystomatidea</taxon>
        <taxon>Polystomatidae</taxon>
        <taxon>Protopolystoma</taxon>
    </lineage>
</organism>
<accession>A0A448XQG4</accession>
<keyword evidence="3" id="KW-1185">Reference proteome</keyword>
<evidence type="ECO:0000313" key="3">
    <source>
        <dbReference type="Proteomes" id="UP000784294"/>
    </source>
</evidence>
<gene>
    <name evidence="2" type="ORF">PXEA_LOCUS35765</name>
</gene>
<dbReference type="AlphaFoldDB" id="A0A448XQG4"/>
<dbReference type="Proteomes" id="UP000784294">
    <property type="component" value="Unassembled WGS sequence"/>
</dbReference>
<evidence type="ECO:0000313" key="2">
    <source>
        <dbReference type="EMBL" id="VEL42325.1"/>
    </source>
</evidence>
<protein>
    <submittedName>
        <fullName evidence="2">Uncharacterized protein</fullName>
    </submittedName>
</protein>
<evidence type="ECO:0000256" key="1">
    <source>
        <dbReference type="SAM" id="MobiDB-lite"/>
    </source>
</evidence>
<comment type="caution">
    <text evidence="2">The sequence shown here is derived from an EMBL/GenBank/DDBJ whole genome shotgun (WGS) entry which is preliminary data.</text>
</comment>
<name>A0A448XQG4_9PLAT</name>